<dbReference type="RefSeq" id="WP_014323085.1">
    <property type="nucleotide sequence ID" value="NC_016803.1"/>
</dbReference>
<dbReference type="InterPro" id="IPR011989">
    <property type="entry name" value="ARM-like"/>
</dbReference>
<dbReference type="eggNOG" id="COG4547">
    <property type="taxonomic scope" value="Bacteria"/>
</dbReference>
<organism evidence="2 3">
    <name type="scientific">Pseudodesulfovibrio mercurii</name>
    <dbReference type="NCBI Taxonomy" id="641491"/>
    <lineage>
        <taxon>Bacteria</taxon>
        <taxon>Pseudomonadati</taxon>
        <taxon>Thermodesulfobacteriota</taxon>
        <taxon>Desulfovibrionia</taxon>
        <taxon>Desulfovibrionales</taxon>
        <taxon>Desulfovibrionaceae</taxon>
    </lineage>
</organism>
<evidence type="ECO:0000256" key="1">
    <source>
        <dbReference type="SAM" id="MobiDB-lite"/>
    </source>
</evidence>
<dbReference type="AlphaFoldDB" id="F0JCH9"/>
<proteinExistence type="predicted"/>
<dbReference type="InterPro" id="IPR036465">
    <property type="entry name" value="vWFA_dom_sf"/>
</dbReference>
<dbReference type="Gene3D" id="3.40.50.410">
    <property type="entry name" value="von Willebrand factor, type A domain"/>
    <property type="match status" value="1"/>
</dbReference>
<dbReference type="Gene3D" id="1.25.10.10">
    <property type="entry name" value="Leucine-rich Repeat Variant"/>
    <property type="match status" value="1"/>
</dbReference>
<dbReference type="EMBL" id="CP003220">
    <property type="protein sequence ID" value="EGB15659.1"/>
    <property type="molecule type" value="Genomic_DNA"/>
</dbReference>
<gene>
    <name evidence="2" type="ORF">DND132_2456</name>
</gene>
<dbReference type="OrthoDB" id="9781333at2"/>
<evidence type="ECO:0000313" key="3">
    <source>
        <dbReference type="Proteomes" id="UP000007845"/>
    </source>
</evidence>
<feature type="region of interest" description="Disordered" evidence="1">
    <location>
        <begin position="804"/>
        <end position="824"/>
    </location>
</feature>
<protein>
    <submittedName>
        <fullName evidence="2">VWA containing CoxE family protein</fullName>
    </submittedName>
</protein>
<dbReference type="InterPro" id="IPR016024">
    <property type="entry name" value="ARM-type_fold"/>
</dbReference>
<dbReference type="Proteomes" id="UP000007845">
    <property type="component" value="Chromosome"/>
</dbReference>
<accession>F0JCH9</accession>
<dbReference type="STRING" id="641491.DND132_2456"/>
<dbReference type="SUPFAM" id="SSF53300">
    <property type="entry name" value="vWA-like"/>
    <property type="match status" value="1"/>
</dbReference>
<name>F0JCH9_9BACT</name>
<dbReference type="Pfam" id="PF13646">
    <property type="entry name" value="HEAT_2"/>
    <property type="match status" value="1"/>
</dbReference>
<dbReference type="SUPFAM" id="SSF48371">
    <property type="entry name" value="ARM repeat"/>
    <property type="match status" value="1"/>
</dbReference>
<reference evidence="2 3" key="1">
    <citation type="journal article" date="2011" name="J. Bacteriol.">
        <title>Genome sequence of the mercury-methylating strain Desulfovibrio desulfuricans ND132.</title>
        <authorList>
            <person name="Brown S.D."/>
            <person name="Gilmour C.C."/>
            <person name="Kucken A.M."/>
            <person name="Wall J.D."/>
            <person name="Elias D.A."/>
            <person name="Brandt C.C."/>
            <person name="Podar M."/>
            <person name="Chertkov O."/>
            <person name="Held B."/>
            <person name="Bruce D.C."/>
            <person name="Detter J.C."/>
            <person name="Tapia R."/>
            <person name="Han C.S."/>
            <person name="Goodwin L.A."/>
            <person name="Cheng J.F."/>
            <person name="Pitluck S."/>
            <person name="Woyke T."/>
            <person name="Mikhailova N."/>
            <person name="Ivanova N.N."/>
            <person name="Han J."/>
            <person name="Lucas S."/>
            <person name="Lapidus A.L."/>
            <person name="Land M.L."/>
            <person name="Hauser L.J."/>
            <person name="Palumbo A.V."/>
        </authorList>
    </citation>
    <scope>NUCLEOTIDE SEQUENCE [LARGE SCALE GENOMIC DNA]</scope>
    <source>
        <strain evidence="2 3">ND132</strain>
    </source>
</reference>
<dbReference type="HOGENOM" id="CLU_297510_0_0_7"/>
<evidence type="ECO:0000313" key="2">
    <source>
        <dbReference type="EMBL" id="EGB15659.1"/>
    </source>
</evidence>
<dbReference type="KEGG" id="ddn:DND132_2456"/>
<feature type="region of interest" description="Disordered" evidence="1">
    <location>
        <begin position="722"/>
        <end position="772"/>
    </location>
</feature>
<sequence>MATVNPERMARRKAEELVESLGGTLCPASDWERVRTVFDWSPAVGGEMIEHLAERGQVSFELAMRAAKDDPGAAGGMLRAMARWNEGLPRTGEAVDDELDQEELVEFLGAAWEFGAANPRISADVRREIERTPSMALHLLRRRAPEDAVRLSLRRLEAMRNAGGPPPDGGASEDQSIDYANAVLNLALLPEYAGPFDTALFDSPLWKLDKDETKLFAELARFMRDFSERKVVELIVRAEERAMVNEETGFFLWAVLEVTCPHLLIDVALLFSEKLTMGLEDSMEETLELRLLYHLATDYAEFAPLVTRYLMPGSHLRMAAIRHIDSTLIGERIARLSPLPGMCLAGCDTLRCLYAILDDPEAVPHLIAFARKDREEVRAMALTMLSFVDDPRCANELLDALGDPSPEVREYAERLLLTEPRQPGFMENWTPVRRAVWVADRLAALSRAYAWAARTGYELTGRGTEITQYRTGIGRTVASADGPMRIEVSSLPIASGHPQGEAVVKGILLHEIGHHVFDIGAKGARSARGQARRQGVTELYDILMDERMERRLRSRRDAFGAVLDRTLTYVFAELPGNAVPLDDLARALDRTPDSLRRDFEDGRLEGRLEGRMVRLTHREQVQLGGTVSRMLAFFFALRAGFSVEDRPADAAVRRALAQIPPTFRNLGHPRMVHLAIRIREILELEPSTDNEIAEILRRLRRILPALDATLKRLNEVGGHLPEILEDDGSAKRGDVSRSLPRRTAPPDFRKTSPARPRPLSGGLGFTPLDRVVPMNRNPAAQNNELRRVRQYVRPLRAFMERAGTGVVEDRQSRRGQRIDPQGLRRSMLHPGTGLFINREVRIYPDAYVGLLIDRSGSMCGRGMGLARSFGVLLAEALKDLPGITGHIHAFDDETLYDLGDFRRHAIAMLQAGGGNNDCGALHYAARLAQQSRKRNRLLIMISDGQPTDGCCPASLTGLVDELESRWGINCVQVAVEPIQEPSFKQYFDLSTLPYGEAVARFGRLVEKFALAW</sequence>
<keyword evidence="3" id="KW-1185">Reference proteome</keyword>